<dbReference type="Proteomes" id="UP000636888">
    <property type="component" value="Unassembled WGS sequence"/>
</dbReference>
<dbReference type="PANTHER" id="PTHR43559">
    <property type="entry name" value="HYDROLASE YCAC-RELATED"/>
    <property type="match status" value="1"/>
</dbReference>
<dbReference type="RefSeq" id="WP_199383283.1">
    <property type="nucleotide sequence ID" value="NZ_JAEMHM010000005.1"/>
</dbReference>
<dbReference type="CDD" id="cd01012">
    <property type="entry name" value="YcaC_related"/>
    <property type="match status" value="1"/>
</dbReference>
<dbReference type="InterPro" id="IPR053152">
    <property type="entry name" value="Hydrolase_YcaC-like"/>
</dbReference>
<protein>
    <submittedName>
        <fullName evidence="2">Hydrolase</fullName>
    </submittedName>
</protein>
<keyword evidence="2" id="KW-0378">Hydrolase</keyword>
<dbReference type="EMBL" id="JAEMHM010000005">
    <property type="protein sequence ID" value="MBJ6724433.1"/>
    <property type="molecule type" value="Genomic_DNA"/>
</dbReference>
<dbReference type="InterPro" id="IPR000868">
    <property type="entry name" value="Isochorismatase-like_dom"/>
</dbReference>
<dbReference type="GO" id="GO:0016787">
    <property type="term" value="F:hydrolase activity"/>
    <property type="evidence" value="ECO:0007669"/>
    <property type="project" value="UniProtKB-KW"/>
</dbReference>
<organism evidence="2 3">
    <name type="scientific">Geomesophilobacter sediminis</name>
    <dbReference type="NCBI Taxonomy" id="2798584"/>
    <lineage>
        <taxon>Bacteria</taxon>
        <taxon>Pseudomonadati</taxon>
        <taxon>Thermodesulfobacteriota</taxon>
        <taxon>Desulfuromonadia</taxon>
        <taxon>Geobacterales</taxon>
        <taxon>Geobacteraceae</taxon>
        <taxon>Geomesophilobacter</taxon>
    </lineage>
</organism>
<evidence type="ECO:0000313" key="3">
    <source>
        <dbReference type="Proteomes" id="UP000636888"/>
    </source>
</evidence>
<reference evidence="2" key="1">
    <citation type="submission" date="2020-12" db="EMBL/GenBank/DDBJ databases">
        <title>Geomonas sp. Red875, isolated from river sediment.</title>
        <authorList>
            <person name="Xu Z."/>
            <person name="Zhang Z."/>
            <person name="Masuda Y."/>
            <person name="Itoh H."/>
            <person name="Senoo K."/>
        </authorList>
    </citation>
    <scope>NUCLEOTIDE SEQUENCE</scope>
    <source>
        <strain evidence="2">Red875</strain>
    </source>
</reference>
<feature type="domain" description="Isochorismatase-like" evidence="1">
    <location>
        <begin position="22"/>
        <end position="173"/>
    </location>
</feature>
<dbReference type="SUPFAM" id="SSF52499">
    <property type="entry name" value="Isochorismatase-like hydrolases"/>
    <property type="match status" value="1"/>
</dbReference>
<evidence type="ECO:0000313" key="2">
    <source>
        <dbReference type="EMBL" id="MBJ6724433.1"/>
    </source>
</evidence>
<dbReference type="Pfam" id="PF00857">
    <property type="entry name" value="Isochorismatase"/>
    <property type="match status" value="1"/>
</dbReference>
<proteinExistence type="predicted"/>
<keyword evidence="3" id="KW-1185">Reference proteome</keyword>
<dbReference type="PANTHER" id="PTHR43559:SF1">
    <property type="entry name" value="HYDROLASE"/>
    <property type="match status" value="1"/>
</dbReference>
<accession>A0A8J7JCD2</accession>
<dbReference type="Gene3D" id="3.40.50.850">
    <property type="entry name" value="Isochorismatase-like"/>
    <property type="match status" value="1"/>
</dbReference>
<dbReference type="InterPro" id="IPR036380">
    <property type="entry name" value="Isochorismatase-like_sf"/>
</dbReference>
<comment type="caution">
    <text evidence="2">The sequence shown here is derived from an EMBL/GenBank/DDBJ whole genome shotgun (WGS) entry which is preliminary data.</text>
</comment>
<gene>
    <name evidence="2" type="ORF">JFN93_06920</name>
</gene>
<dbReference type="AlphaFoldDB" id="A0A8J7JCD2"/>
<sequence>MATATFTGKGGPSPRLLTPKNSMLLLIDHQPQMAFASHSIDIQLLINNVTGLAKSAKIFDVPVVLTTVAAKSFSGPIFAPVQEVYPSTDPIDRTTMNCWEDPKVVQAVRATDRKKIIMAALWTEVCLATACLSALDDGFEVYIVTDASAGVTAEAHEMAIQRMVQAGAIPTTWLQVLLEWQRDWARQETYNAVMNVAKEHAGGYGLGINYAKTMLGEHASEGGK</sequence>
<evidence type="ECO:0000259" key="1">
    <source>
        <dbReference type="Pfam" id="PF00857"/>
    </source>
</evidence>
<name>A0A8J7JCD2_9BACT</name>